<organism evidence="1 2">
    <name type="scientific">Dyadobacter soli</name>
    <dbReference type="NCBI Taxonomy" id="659014"/>
    <lineage>
        <taxon>Bacteria</taxon>
        <taxon>Pseudomonadati</taxon>
        <taxon>Bacteroidota</taxon>
        <taxon>Cytophagia</taxon>
        <taxon>Cytophagales</taxon>
        <taxon>Spirosomataceae</taxon>
        <taxon>Dyadobacter</taxon>
    </lineage>
</organism>
<dbReference type="EMBL" id="FNAN01000023">
    <property type="protein sequence ID" value="SDG79546.1"/>
    <property type="molecule type" value="Genomic_DNA"/>
</dbReference>
<dbReference type="AlphaFoldDB" id="A0A1G7X5W5"/>
<keyword evidence="2" id="KW-1185">Reference proteome</keyword>
<evidence type="ECO:0000313" key="2">
    <source>
        <dbReference type="Proteomes" id="UP000198748"/>
    </source>
</evidence>
<sequence>MDSTGEPAKSRKVKETVSGTIDYFKDLMAAGPEGIAGRGVEVGLGALLGRTALRRLPAPFNLIAPLLIEKVIMKHGVEEGRELLLKGLYWVKNATDEKPLQPA</sequence>
<reference evidence="2" key="1">
    <citation type="submission" date="2016-10" db="EMBL/GenBank/DDBJ databases">
        <authorList>
            <person name="Varghese N."/>
            <person name="Submissions S."/>
        </authorList>
    </citation>
    <scope>NUCLEOTIDE SEQUENCE [LARGE SCALE GENOMIC DNA]</scope>
    <source>
        <strain evidence="2">DSM 25329</strain>
    </source>
</reference>
<evidence type="ECO:0000313" key="1">
    <source>
        <dbReference type="EMBL" id="SDG79546.1"/>
    </source>
</evidence>
<gene>
    <name evidence="1" type="ORF">SAMN04487996_12358</name>
</gene>
<dbReference type="OrthoDB" id="961300at2"/>
<protein>
    <submittedName>
        <fullName evidence="1">Uncharacterized protein</fullName>
    </submittedName>
</protein>
<name>A0A1G7X5W5_9BACT</name>
<accession>A0A1G7X5W5</accession>
<dbReference type="STRING" id="659014.SAMN04487996_12358"/>
<dbReference type="Proteomes" id="UP000198748">
    <property type="component" value="Unassembled WGS sequence"/>
</dbReference>
<dbReference type="RefSeq" id="WP_090156850.1">
    <property type="nucleotide sequence ID" value="NZ_FNAN01000023.1"/>
</dbReference>
<proteinExistence type="predicted"/>